<dbReference type="SUPFAM" id="SSF46785">
    <property type="entry name" value="Winged helix' DNA-binding domain"/>
    <property type="match status" value="1"/>
</dbReference>
<dbReference type="GO" id="GO:0000976">
    <property type="term" value="F:transcription cis-regulatory region binding"/>
    <property type="evidence" value="ECO:0007669"/>
    <property type="project" value="TreeGrafter"/>
</dbReference>
<keyword evidence="4" id="KW-0804">Transcription</keyword>
<dbReference type="GO" id="GO:0003700">
    <property type="term" value="F:DNA-binding transcription factor activity"/>
    <property type="evidence" value="ECO:0007669"/>
    <property type="project" value="InterPro"/>
</dbReference>
<evidence type="ECO:0000256" key="3">
    <source>
        <dbReference type="ARBA" id="ARBA00023125"/>
    </source>
</evidence>
<dbReference type="SUPFAM" id="SSF53822">
    <property type="entry name" value="Periplasmic binding protein-like I"/>
    <property type="match status" value="1"/>
</dbReference>
<evidence type="ECO:0000313" key="7">
    <source>
        <dbReference type="Proteomes" id="UP000064189"/>
    </source>
</evidence>
<dbReference type="PANTHER" id="PTHR30146">
    <property type="entry name" value="LACI-RELATED TRANSCRIPTIONAL REPRESSOR"/>
    <property type="match status" value="1"/>
</dbReference>
<sequence>MAMNISFGVVTITALYEKVYQSLKKDIKEGKYKPGDRIPSEKELSDIFEISRITSKRALGKLVEDGVVYRTQGKGTFVSEAGSNKTNLAHVRKPLFGLIMTTFDDSHSFRLISGIESASDEKCMVILKQTFGSAEKEENIIKELLDFGVDGLIIYPAQAEHYSSEILKMVVDQFPLVLIDRSFKGVAATAISTDNVQAAKLGMEHLFDLGHEHIGVLSPTTIATTTIEDRFAGIVQAFSERNVRVNRELWFTEIKSTLPTPEATCEQDIELIKTYLKAHTDITALFTIEYNIAKLAQKAIEQMGLRIPEDISILCFDEPENNWDSLTFTHLQQKAKTIGETAVRRLLEMINGDCSIEKVEFPACLVKGNSTCQSVKKHPLSK</sequence>
<dbReference type="CDD" id="cd06267">
    <property type="entry name" value="PBP1_LacI_sugar_binding-like"/>
    <property type="match status" value="1"/>
</dbReference>
<dbReference type="EMBL" id="LNNH01000022">
    <property type="protein sequence ID" value="KWW18689.1"/>
    <property type="molecule type" value="Genomic_DNA"/>
</dbReference>
<dbReference type="PRINTS" id="PR00035">
    <property type="entry name" value="HTHGNTR"/>
</dbReference>
<feature type="domain" description="HTH gntR-type" evidence="5">
    <location>
        <begin position="13"/>
        <end position="81"/>
    </location>
</feature>
<dbReference type="InterPro" id="IPR028082">
    <property type="entry name" value="Peripla_BP_I"/>
</dbReference>
<evidence type="ECO:0000313" key="6">
    <source>
        <dbReference type="EMBL" id="KWW18689.1"/>
    </source>
</evidence>
<dbReference type="InterPro" id="IPR046335">
    <property type="entry name" value="LacI/GalR-like_sensor"/>
</dbReference>
<keyword evidence="1" id="KW-0678">Repressor</keyword>
<keyword evidence="7" id="KW-1185">Reference proteome</keyword>
<dbReference type="Gene3D" id="3.40.50.2300">
    <property type="match status" value="2"/>
</dbReference>
<dbReference type="Pfam" id="PF00392">
    <property type="entry name" value="GntR"/>
    <property type="match status" value="1"/>
</dbReference>
<evidence type="ECO:0000256" key="2">
    <source>
        <dbReference type="ARBA" id="ARBA00023015"/>
    </source>
</evidence>
<dbReference type="InterPro" id="IPR000524">
    <property type="entry name" value="Tscrpt_reg_HTH_GntR"/>
</dbReference>
<proteinExistence type="predicted"/>
<dbReference type="InterPro" id="IPR036388">
    <property type="entry name" value="WH-like_DNA-bd_sf"/>
</dbReference>
<name>A0A109MY78_9BACI</name>
<comment type="caution">
    <text evidence="6">The sequence shown here is derived from an EMBL/GenBank/DDBJ whole genome shotgun (WGS) entry which is preliminary data.</text>
</comment>
<dbReference type="PROSITE" id="PS50949">
    <property type="entry name" value="HTH_GNTR"/>
    <property type="match status" value="1"/>
</dbReference>
<accession>A0A109MY78</accession>
<evidence type="ECO:0000256" key="4">
    <source>
        <dbReference type="ARBA" id="ARBA00023163"/>
    </source>
</evidence>
<protein>
    <recommendedName>
        <fullName evidence="5">HTH gntR-type domain-containing protein</fullName>
    </recommendedName>
</protein>
<dbReference type="Gene3D" id="1.10.10.10">
    <property type="entry name" value="Winged helix-like DNA-binding domain superfamily/Winged helix DNA-binding domain"/>
    <property type="match status" value="1"/>
</dbReference>
<keyword evidence="2" id="KW-0805">Transcription regulation</keyword>
<gene>
    <name evidence="6" type="ORF">AS888_06900</name>
</gene>
<dbReference type="SMART" id="SM00345">
    <property type="entry name" value="HTH_GNTR"/>
    <property type="match status" value="1"/>
</dbReference>
<organism evidence="6 7">
    <name type="scientific">Peribacillus simplex</name>
    <dbReference type="NCBI Taxonomy" id="1478"/>
    <lineage>
        <taxon>Bacteria</taxon>
        <taxon>Bacillati</taxon>
        <taxon>Bacillota</taxon>
        <taxon>Bacilli</taxon>
        <taxon>Bacillales</taxon>
        <taxon>Bacillaceae</taxon>
        <taxon>Peribacillus</taxon>
    </lineage>
</organism>
<dbReference type="AlphaFoldDB" id="A0A109MY78"/>
<dbReference type="Proteomes" id="UP000064189">
    <property type="component" value="Unassembled WGS sequence"/>
</dbReference>
<dbReference type="InterPro" id="IPR036390">
    <property type="entry name" value="WH_DNA-bd_sf"/>
</dbReference>
<dbReference type="PANTHER" id="PTHR30146:SF95">
    <property type="entry name" value="RIBOSE OPERON REPRESSOR"/>
    <property type="match status" value="1"/>
</dbReference>
<dbReference type="CDD" id="cd07377">
    <property type="entry name" value="WHTH_GntR"/>
    <property type="match status" value="1"/>
</dbReference>
<dbReference type="Pfam" id="PF13377">
    <property type="entry name" value="Peripla_BP_3"/>
    <property type="match status" value="1"/>
</dbReference>
<dbReference type="FunFam" id="1.10.10.10:FF:000079">
    <property type="entry name" value="GntR family transcriptional regulator"/>
    <property type="match status" value="1"/>
</dbReference>
<keyword evidence="3" id="KW-0238">DNA-binding</keyword>
<evidence type="ECO:0000259" key="5">
    <source>
        <dbReference type="PROSITE" id="PS50949"/>
    </source>
</evidence>
<evidence type="ECO:0000256" key="1">
    <source>
        <dbReference type="ARBA" id="ARBA00022491"/>
    </source>
</evidence>
<reference evidence="6 7" key="1">
    <citation type="submission" date="2015-11" db="EMBL/GenBank/DDBJ databases">
        <title>Genome Sequence of Bacillus simplex strain VanAntwerpen2.</title>
        <authorList>
            <person name="Couger M.B."/>
        </authorList>
    </citation>
    <scope>NUCLEOTIDE SEQUENCE [LARGE SCALE GENOMIC DNA]</scope>
    <source>
        <strain evidence="6 7">VanAntwerpen02</strain>
    </source>
</reference>